<evidence type="ECO:0000256" key="1">
    <source>
        <dbReference type="ARBA" id="ARBA00000085"/>
    </source>
</evidence>
<dbReference type="Pfam" id="PF02518">
    <property type="entry name" value="HATPase_c"/>
    <property type="match status" value="1"/>
</dbReference>
<organism evidence="7">
    <name type="scientific">uncultured Chloroflexia bacterium</name>
    <dbReference type="NCBI Taxonomy" id="1672391"/>
    <lineage>
        <taxon>Bacteria</taxon>
        <taxon>Bacillati</taxon>
        <taxon>Chloroflexota</taxon>
        <taxon>Chloroflexia</taxon>
        <taxon>environmental samples</taxon>
    </lineage>
</organism>
<dbReference type="InterPro" id="IPR003594">
    <property type="entry name" value="HATPase_dom"/>
</dbReference>
<evidence type="ECO:0000256" key="4">
    <source>
        <dbReference type="ARBA" id="ARBA00022777"/>
    </source>
</evidence>
<reference evidence="7" key="1">
    <citation type="submission" date="2020-02" db="EMBL/GenBank/DDBJ databases">
        <authorList>
            <person name="Meier V. D."/>
        </authorList>
    </citation>
    <scope>NUCLEOTIDE SEQUENCE</scope>
    <source>
        <strain evidence="7">AVDCRST_MAG93</strain>
    </source>
</reference>
<dbReference type="Gene3D" id="3.30.565.10">
    <property type="entry name" value="Histidine kinase-like ATPase, C-terminal domain"/>
    <property type="match status" value="1"/>
</dbReference>
<dbReference type="SMART" id="SM00387">
    <property type="entry name" value="HATPase_c"/>
    <property type="match status" value="1"/>
</dbReference>
<dbReference type="EC" id="2.7.13.3" evidence="2"/>
<dbReference type="PRINTS" id="PR00344">
    <property type="entry name" value="BCTRLSENSOR"/>
</dbReference>
<evidence type="ECO:0000256" key="5">
    <source>
        <dbReference type="ARBA" id="ARBA00023012"/>
    </source>
</evidence>
<evidence type="ECO:0000259" key="6">
    <source>
        <dbReference type="PROSITE" id="PS50109"/>
    </source>
</evidence>
<dbReference type="InterPro" id="IPR036890">
    <property type="entry name" value="HATPase_C_sf"/>
</dbReference>
<keyword evidence="3" id="KW-0808">Transferase</keyword>
<sequence>AYRIVTEAFTNVVRHAQASFCHIELTITTANDTSRLELRIGDDGRGIPADRRSGVGLQAMRERAAELGGTCTITAQPEGGTLVEAHLPFTPAD</sequence>
<evidence type="ECO:0000256" key="2">
    <source>
        <dbReference type="ARBA" id="ARBA00012438"/>
    </source>
</evidence>
<dbReference type="SUPFAM" id="SSF55874">
    <property type="entry name" value="ATPase domain of HSP90 chaperone/DNA topoisomerase II/histidine kinase"/>
    <property type="match status" value="1"/>
</dbReference>
<dbReference type="InterPro" id="IPR004358">
    <property type="entry name" value="Sig_transdc_His_kin-like_C"/>
</dbReference>
<dbReference type="AlphaFoldDB" id="A0A6J4KNY5"/>
<keyword evidence="4" id="KW-0418">Kinase</keyword>
<feature type="domain" description="Histidine kinase" evidence="6">
    <location>
        <begin position="1"/>
        <end position="91"/>
    </location>
</feature>
<evidence type="ECO:0000313" key="7">
    <source>
        <dbReference type="EMBL" id="CAA9311019.1"/>
    </source>
</evidence>
<dbReference type="GO" id="GO:0000160">
    <property type="term" value="P:phosphorelay signal transduction system"/>
    <property type="evidence" value="ECO:0007669"/>
    <property type="project" value="UniProtKB-KW"/>
</dbReference>
<accession>A0A6J4KNY5</accession>
<protein>
    <recommendedName>
        <fullName evidence="2">histidine kinase</fullName>
        <ecNumber evidence="2">2.7.13.3</ecNumber>
    </recommendedName>
</protein>
<dbReference type="InterPro" id="IPR050482">
    <property type="entry name" value="Sensor_HK_TwoCompSys"/>
</dbReference>
<dbReference type="InterPro" id="IPR005467">
    <property type="entry name" value="His_kinase_dom"/>
</dbReference>
<evidence type="ECO:0000256" key="3">
    <source>
        <dbReference type="ARBA" id="ARBA00022679"/>
    </source>
</evidence>
<dbReference type="CDD" id="cd16917">
    <property type="entry name" value="HATPase_UhpB-NarQ-NarX-like"/>
    <property type="match status" value="1"/>
</dbReference>
<gene>
    <name evidence="7" type="ORF">AVDCRST_MAG93-5224</name>
</gene>
<dbReference type="EMBL" id="CADCTR010001759">
    <property type="protein sequence ID" value="CAA9311019.1"/>
    <property type="molecule type" value="Genomic_DNA"/>
</dbReference>
<name>A0A6J4KNY5_9CHLR</name>
<feature type="non-terminal residue" evidence="7">
    <location>
        <position position="1"/>
    </location>
</feature>
<proteinExistence type="predicted"/>
<dbReference type="GO" id="GO:0004673">
    <property type="term" value="F:protein histidine kinase activity"/>
    <property type="evidence" value="ECO:0007669"/>
    <property type="project" value="UniProtKB-EC"/>
</dbReference>
<dbReference type="PANTHER" id="PTHR24421:SF58">
    <property type="entry name" value="SIGNAL TRANSDUCTION HISTIDINE-PROTEIN KINASE_PHOSPHATASE UHPB"/>
    <property type="match status" value="1"/>
</dbReference>
<comment type="catalytic activity">
    <reaction evidence="1">
        <text>ATP + protein L-histidine = ADP + protein N-phospho-L-histidine.</text>
        <dbReference type="EC" id="2.7.13.3"/>
    </reaction>
</comment>
<keyword evidence="5" id="KW-0902">Two-component regulatory system</keyword>
<dbReference type="PANTHER" id="PTHR24421">
    <property type="entry name" value="NITRATE/NITRITE SENSOR PROTEIN NARX-RELATED"/>
    <property type="match status" value="1"/>
</dbReference>
<dbReference type="PROSITE" id="PS50109">
    <property type="entry name" value="HIS_KIN"/>
    <property type="match status" value="1"/>
</dbReference>